<evidence type="ECO:0000313" key="1">
    <source>
        <dbReference type="EMBL" id="MCI27755.1"/>
    </source>
</evidence>
<sequence length="117" mass="12990">NGELANITATQNHSISIPVTELSHQWQIGLSFQRNFFNKYPKNSTTVNSTFFAFVPFVLPGADLPSQTAITTTYPPSFRISPPTKSFMFAASTNKISFSSNHPQIFTNNNKLLFTLG</sequence>
<dbReference type="AlphaFoldDB" id="A0A392QWY6"/>
<reference evidence="1 2" key="1">
    <citation type="journal article" date="2018" name="Front. Plant Sci.">
        <title>Red Clover (Trifolium pratense) and Zigzag Clover (T. medium) - A Picture of Genomic Similarities and Differences.</title>
        <authorList>
            <person name="Dluhosova J."/>
            <person name="Istvanek J."/>
            <person name="Nedelnik J."/>
            <person name="Repkova J."/>
        </authorList>
    </citation>
    <scope>NUCLEOTIDE SEQUENCE [LARGE SCALE GENOMIC DNA]</scope>
    <source>
        <strain evidence="2">cv. 10/8</strain>
        <tissue evidence="1">Leaf</tissue>
    </source>
</reference>
<dbReference type="EMBL" id="LXQA010161165">
    <property type="protein sequence ID" value="MCI27755.1"/>
    <property type="molecule type" value="Genomic_DNA"/>
</dbReference>
<protein>
    <submittedName>
        <fullName evidence="1">Uncharacterized protein</fullName>
    </submittedName>
</protein>
<accession>A0A392QWY6</accession>
<dbReference type="Proteomes" id="UP000265520">
    <property type="component" value="Unassembled WGS sequence"/>
</dbReference>
<proteinExistence type="predicted"/>
<comment type="caution">
    <text evidence="1">The sequence shown here is derived from an EMBL/GenBank/DDBJ whole genome shotgun (WGS) entry which is preliminary data.</text>
</comment>
<feature type="non-terminal residue" evidence="1">
    <location>
        <position position="1"/>
    </location>
</feature>
<keyword evidence="2" id="KW-1185">Reference proteome</keyword>
<name>A0A392QWY6_9FABA</name>
<organism evidence="1 2">
    <name type="scientific">Trifolium medium</name>
    <dbReference type="NCBI Taxonomy" id="97028"/>
    <lineage>
        <taxon>Eukaryota</taxon>
        <taxon>Viridiplantae</taxon>
        <taxon>Streptophyta</taxon>
        <taxon>Embryophyta</taxon>
        <taxon>Tracheophyta</taxon>
        <taxon>Spermatophyta</taxon>
        <taxon>Magnoliopsida</taxon>
        <taxon>eudicotyledons</taxon>
        <taxon>Gunneridae</taxon>
        <taxon>Pentapetalae</taxon>
        <taxon>rosids</taxon>
        <taxon>fabids</taxon>
        <taxon>Fabales</taxon>
        <taxon>Fabaceae</taxon>
        <taxon>Papilionoideae</taxon>
        <taxon>50 kb inversion clade</taxon>
        <taxon>NPAAA clade</taxon>
        <taxon>Hologalegina</taxon>
        <taxon>IRL clade</taxon>
        <taxon>Trifolieae</taxon>
        <taxon>Trifolium</taxon>
    </lineage>
</organism>
<evidence type="ECO:0000313" key="2">
    <source>
        <dbReference type="Proteomes" id="UP000265520"/>
    </source>
</evidence>